<feature type="transmembrane region" description="Helical" evidence="1">
    <location>
        <begin position="9"/>
        <end position="28"/>
    </location>
</feature>
<protein>
    <submittedName>
        <fullName evidence="2">Uncharacterized protein</fullName>
    </submittedName>
</protein>
<keyword evidence="3" id="KW-1185">Reference proteome</keyword>
<evidence type="ECO:0000313" key="2">
    <source>
        <dbReference type="EMBL" id="GIH08433.1"/>
    </source>
</evidence>
<keyword evidence="1" id="KW-0472">Membrane</keyword>
<organism evidence="2 3">
    <name type="scientific">Rhizocola hellebori</name>
    <dbReference type="NCBI Taxonomy" id="1392758"/>
    <lineage>
        <taxon>Bacteria</taxon>
        <taxon>Bacillati</taxon>
        <taxon>Actinomycetota</taxon>
        <taxon>Actinomycetes</taxon>
        <taxon>Micromonosporales</taxon>
        <taxon>Micromonosporaceae</taxon>
        <taxon>Rhizocola</taxon>
    </lineage>
</organism>
<reference evidence="2" key="1">
    <citation type="submission" date="2021-01" db="EMBL/GenBank/DDBJ databases">
        <title>Whole genome shotgun sequence of Rhizocola hellebori NBRC 109834.</title>
        <authorList>
            <person name="Komaki H."/>
            <person name="Tamura T."/>
        </authorList>
    </citation>
    <scope>NUCLEOTIDE SEQUENCE</scope>
    <source>
        <strain evidence="2">NBRC 109834</strain>
    </source>
</reference>
<dbReference type="AlphaFoldDB" id="A0A8J3QCP7"/>
<gene>
    <name evidence="2" type="ORF">Rhe02_65000</name>
</gene>
<proteinExistence type="predicted"/>
<feature type="transmembrane region" description="Helical" evidence="1">
    <location>
        <begin position="34"/>
        <end position="52"/>
    </location>
</feature>
<comment type="caution">
    <text evidence="2">The sequence shown here is derived from an EMBL/GenBank/DDBJ whole genome shotgun (WGS) entry which is preliminary data.</text>
</comment>
<dbReference type="EMBL" id="BONY01000049">
    <property type="protein sequence ID" value="GIH08433.1"/>
    <property type="molecule type" value="Genomic_DNA"/>
</dbReference>
<name>A0A8J3QCP7_9ACTN</name>
<accession>A0A8J3QCP7</accession>
<evidence type="ECO:0000256" key="1">
    <source>
        <dbReference type="SAM" id="Phobius"/>
    </source>
</evidence>
<keyword evidence="1" id="KW-1133">Transmembrane helix</keyword>
<evidence type="ECO:0000313" key="3">
    <source>
        <dbReference type="Proteomes" id="UP000612899"/>
    </source>
</evidence>
<keyword evidence="1" id="KW-0812">Transmembrane</keyword>
<dbReference type="Proteomes" id="UP000612899">
    <property type="component" value="Unassembled WGS sequence"/>
</dbReference>
<sequence length="79" mass="8207">MTRYCPDPAGTSTIVVVAGVLLTAATPFHTAKPYLSGTAAFATWAGITKAIVTRIRASLRKATMDEYGPGPAQLARASP</sequence>